<sequence>MDAGVDDQDASMSSALMHSTPLNVMTMAEIFREMVHDLPLVIDTLQEPEIPSNEPVTAPDNVVPTVSMTDPDLEAGTDNVALQFASNHLTPLTVLFGEFGVHGWVALCNRLILRYTARIGTESLWAFHQRRPEDIIKFIQSEYEEMVREGRVDLEDEEIQIHGSLVRTRINVPGFLRILIEMVSEDIPHVVYAAWLEVAKNIAKVIFQQYSADERTDRACKLCARSTYHGIYSYNFFHDFGTSKDTTAVLFTSTVAWQSMALALCSTDPSVGGSLNTLFRIFDCIRGNDGNLHFRLLESSPPHTMNLVSSMVILVMEIQYVRNRHFPTLSERRQAELKAIHKSNKSTFRDVIACSQVNVPMALQKLFCLNLLNILAPSPMS</sequence>
<reference evidence="1 2" key="1">
    <citation type="submission" date="2014-04" db="EMBL/GenBank/DDBJ databases">
        <authorList>
            <consortium name="DOE Joint Genome Institute"/>
            <person name="Kuo A."/>
            <person name="Kohler A."/>
            <person name="Costa M.D."/>
            <person name="Nagy L.G."/>
            <person name="Floudas D."/>
            <person name="Copeland A."/>
            <person name="Barry K.W."/>
            <person name="Cichocki N."/>
            <person name="Veneault-Fourrey C."/>
            <person name="LaButti K."/>
            <person name="Lindquist E.A."/>
            <person name="Lipzen A."/>
            <person name="Lundell T."/>
            <person name="Morin E."/>
            <person name="Murat C."/>
            <person name="Sun H."/>
            <person name="Tunlid A."/>
            <person name="Henrissat B."/>
            <person name="Grigoriev I.V."/>
            <person name="Hibbett D.S."/>
            <person name="Martin F."/>
            <person name="Nordberg H.P."/>
            <person name="Cantor M.N."/>
            <person name="Hua S.X."/>
        </authorList>
    </citation>
    <scope>NUCLEOTIDE SEQUENCE [LARGE SCALE GENOMIC DNA]</scope>
    <source>
        <strain evidence="1 2">441</strain>
    </source>
</reference>
<proteinExistence type="predicted"/>
<reference evidence="2" key="2">
    <citation type="submission" date="2015-01" db="EMBL/GenBank/DDBJ databases">
        <title>Evolutionary Origins and Diversification of the Mycorrhizal Mutualists.</title>
        <authorList>
            <consortium name="DOE Joint Genome Institute"/>
            <consortium name="Mycorrhizal Genomics Consortium"/>
            <person name="Kohler A."/>
            <person name="Kuo A."/>
            <person name="Nagy L.G."/>
            <person name="Floudas D."/>
            <person name="Copeland A."/>
            <person name="Barry K.W."/>
            <person name="Cichocki N."/>
            <person name="Veneault-Fourrey C."/>
            <person name="LaButti K."/>
            <person name="Lindquist E.A."/>
            <person name="Lipzen A."/>
            <person name="Lundell T."/>
            <person name="Morin E."/>
            <person name="Murat C."/>
            <person name="Riley R."/>
            <person name="Ohm R."/>
            <person name="Sun H."/>
            <person name="Tunlid A."/>
            <person name="Henrissat B."/>
            <person name="Grigoriev I.V."/>
            <person name="Hibbett D.S."/>
            <person name="Martin F."/>
        </authorList>
    </citation>
    <scope>NUCLEOTIDE SEQUENCE [LARGE SCALE GENOMIC DNA]</scope>
    <source>
        <strain evidence="2">441</strain>
    </source>
</reference>
<protein>
    <submittedName>
        <fullName evidence="1">Uncharacterized protein</fullName>
    </submittedName>
</protein>
<dbReference type="OrthoDB" id="10346174at2759"/>
<evidence type="ECO:0000313" key="1">
    <source>
        <dbReference type="EMBL" id="KIK10855.1"/>
    </source>
</evidence>
<dbReference type="EMBL" id="KN834390">
    <property type="protein sequence ID" value="KIK10855.1"/>
    <property type="molecule type" value="Genomic_DNA"/>
</dbReference>
<dbReference type="AlphaFoldDB" id="A0A0C9XEZ2"/>
<name>A0A0C9XEZ2_9AGAM</name>
<evidence type="ECO:0000313" key="2">
    <source>
        <dbReference type="Proteomes" id="UP000054018"/>
    </source>
</evidence>
<dbReference type="Proteomes" id="UP000054018">
    <property type="component" value="Unassembled WGS sequence"/>
</dbReference>
<gene>
    <name evidence="1" type="ORF">PISMIDRAFT_20021</name>
</gene>
<dbReference type="HOGENOM" id="CLU_725858_0_0_1"/>
<accession>A0A0C9XEZ2</accession>
<keyword evidence="2" id="KW-1185">Reference proteome</keyword>
<organism evidence="1 2">
    <name type="scientific">Pisolithus microcarpus 441</name>
    <dbReference type="NCBI Taxonomy" id="765257"/>
    <lineage>
        <taxon>Eukaryota</taxon>
        <taxon>Fungi</taxon>
        <taxon>Dikarya</taxon>
        <taxon>Basidiomycota</taxon>
        <taxon>Agaricomycotina</taxon>
        <taxon>Agaricomycetes</taxon>
        <taxon>Agaricomycetidae</taxon>
        <taxon>Boletales</taxon>
        <taxon>Sclerodermatineae</taxon>
        <taxon>Pisolithaceae</taxon>
        <taxon>Pisolithus</taxon>
    </lineage>
</organism>